<proteinExistence type="predicted"/>
<evidence type="ECO:0000313" key="2">
    <source>
        <dbReference type="EMBL" id="PNX67266.1"/>
    </source>
</evidence>
<feature type="region of interest" description="Disordered" evidence="1">
    <location>
        <begin position="1"/>
        <end position="20"/>
    </location>
</feature>
<organism evidence="2 3">
    <name type="scientific">Trifolium pratense</name>
    <name type="common">Red clover</name>
    <dbReference type="NCBI Taxonomy" id="57577"/>
    <lineage>
        <taxon>Eukaryota</taxon>
        <taxon>Viridiplantae</taxon>
        <taxon>Streptophyta</taxon>
        <taxon>Embryophyta</taxon>
        <taxon>Tracheophyta</taxon>
        <taxon>Spermatophyta</taxon>
        <taxon>Magnoliopsida</taxon>
        <taxon>eudicotyledons</taxon>
        <taxon>Gunneridae</taxon>
        <taxon>Pentapetalae</taxon>
        <taxon>rosids</taxon>
        <taxon>fabids</taxon>
        <taxon>Fabales</taxon>
        <taxon>Fabaceae</taxon>
        <taxon>Papilionoideae</taxon>
        <taxon>50 kb inversion clade</taxon>
        <taxon>NPAAA clade</taxon>
        <taxon>Hologalegina</taxon>
        <taxon>IRL clade</taxon>
        <taxon>Trifolieae</taxon>
        <taxon>Trifolium</taxon>
    </lineage>
</organism>
<comment type="caution">
    <text evidence="2">The sequence shown here is derived from an EMBL/GenBank/DDBJ whole genome shotgun (WGS) entry which is preliminary data.</text>
</comment>
<dbReference type="EMBL" id="ASHM01206492">
    <property type="protein sequence ID" value="PNX67266.1"/>
    <property type="molecule type" value="Genomic_DNA"/>
</dbReference>
<evidence type="ECO:0000256" key="1">
    <source>
        <dbReference type="SAM" id="MobiDB-lite"/>
    </source>
</evidence>
<reference evidence="2 3" key="2">
    <citation type="journal article" date="2017" name="Front. Plant Sci.">
        <title>Gene Classification and Mining of Molecular Markers Useful in Red Clover (Trifolium pratense) Breeding.</title>
        <authorList>
            <person name="Istvanek J."/>
            <person name="Dluhosova J."/>
            <person name="Dluhos P."/>
            <person name="Patkova L."/>
            <person name="Nedelnik J."/>
            <person name="Repkova J."/>
        </authorList>
    </citation>
    <scope>NUCLEOTIDE SEQUENCE [LARGE SCALE GENOMIC DNA]</scope>
    <source>
        <strain evidence="3">cv. Tatra</strain>
        <tissue evidence="2">Young leaves</tissue>
    </source>
</reference>
<accession>A0A2K3KLX1</accession>
<evidence type="ECO:0000313" key="3">
    <source>
        <dbReference type="Proteomes" id="UP000236291"/>
    </source>
</evidence>
<reference evidence="2 3" key="1">
    <citation type="journal article" date="2014" name="Am. J. Bot.">
        <title>Genome assembly and annotation for red clover (Trifolium pratense; Fabaceae).</title>
        <authorList>
            <person name="Istvanek J."/>
            <person name="Jaros M."/>
            <person name="Krenek A."/>
            <person name="Repkova J."/>
        </authorList>
    </citation>
    <scope>NUCLEOTIDE SEQUENCE [LARGE SCALE GENOMIC DNA]</scope>
    <source>
        <strain evidence="3">cv. Tatra</strain>
        <tissue evidence="2">Young leaves</tissue>
    </source>
</reference>
<dbReference type="Proteomes" id="UP000236291">
    <property type="component" value="Unassembled WGS sequence"/>
</dbReference>
<gene>
    <name evidence="2" type="ORF">L195_g063437</name>
</gene>
<name>A0A2K3KLX1_TRIPR</name>
<feature type="non-terminal residue" evidence="2">
    <location>
        <position position="20"/>
    </location>
</feature>
<protein>
    <submittedName>
        <fullName evidence="2">Uncharacterized protein</fullName>
    </submittedName>
</protein>
<sequence length="20" mass="2011">MADLASVVPNLDPAGLDLLS</sequence>
<dbReference type="AlphaFoldDB" id="A0A2K3KLX1"/>